<dbReference type="RefSeq" id="WP_084603225.1">
    <property type="nucleotide sequence ID" value="NZ_FPKU01000001.1"/>
</dbReference>
<feature type="transmembrane region" description="Helical" evidence="5">
    <location>
        <begin position="275"/>
        <end position="300"/>
    </location>
</feature>
<protein>
    <recommendedName>
        <fullName evidence="2">histidine kinase</fullName>
        <ecNumber evidence="2">2.7.13.3</ecNumber>
    </recommendedName>
</protein>
<dbReference type="InterPro" id="IPR013656">
    <property type="entry name" value="PAS_4"/>
</dbReference>
<dbReference type="GO" id="GO:0000155">
    <property type="term" value="F:phosphorelay sensor kinase activity"/>
    <property type="evidence" value="ECO:0007669"/>
    <property type="project" value="InterPro"/>
</dbReference>
<dbReference type="PANTHER" id="PTHR43065">
    <property type="entry name" value="SENSOR HISTIDINE KINASE"/>
    <property type="match status" value="1"/>
</dbReference>
<dbReference type="EMBL" id="FPKU01000001">
    <property type="protein sequence ID" value="SFZ81907.1"/>
    <property type="molecule type" value="Genomic_DNA"/>
</dbReference>
<dbReference type="Gene3D" id="3.30.450.20">
    <property type="entry name" value="PAS domain"/>
    <property type="match status" value="3"/>
</dbReference>
<evidence type="ECO:0000256" key="2">
    <source>
        <dbReference type="ARBA" id="ARBA00012438"/>
    </source>
</evidence>
<dbReference type="SUPFAM" id="SSF55874">
    <property type="entry name" value="ATPase domain of HSP90 chaperone/DNA topoisomerase II/histidine kinase"/>
    <property type="match status" value="1"/>
</dbReference>
<dbReference type="STRING" id="665118.SAMN02983003_0769"/>
<dbReference type="Gene3D" id="3.30.565.10">
    <property type="entry name" value="Histidine kinase-like ATPase, C-terminal domain"/>
    <property type="match status" value="1"/>
</dbReference>
<evidence type="ECO:0000259" key="6">
    <source>
        <dbReference type="PROSITE" id="PS50109"/>
    </source>
</evidence>
<evidence type="ECO:0000313" key="9">
    <source>
        <dbReference type="Proteomes" id="UP000183447"/>
    </source>
</evidence>
<evidence type="ECO:0000256" key="3">
    <source>
        <dbReference type="ARBA" id="ARBA00022553"/>
    </source>
</evidence>
<dbReference type="SUPFAM" id="SSF55785">
    <property type="entry name" value="PYP-like sensor domain (PAS domain)"/>
    <property type="match status" value="1"/>
</dbReference>
<dbReference type="InterPro" id="IPR000014">
    <property type="entry name" value="PAS"/>
</dbReference>
<evidence type="ECO:0000256" key="1">
    <source>
        <dbReference type="ARBA" id="ARBA00000085"/>
    </source>
</evidence>
<name>A0A1K2HU31_9HYPH</name>
<keyword evidence="5" id="KW-0812">Transmembrane</keyword>
<proteinExistence type="predicted"/>
<feature type="modified residue" description="4-aspartylphosphate" evidence="4">
    <location>
        <position position="870"/>
    </location>
</feature>
<dbReference type="InterPro" id="IPR036890">
    <property type="entry name" value="HATPase_C_sf"/>
</dbReference>
<evidence type="ECO:0000256" key="4">
    <source>
        <dbReference type="PROSITE-ProRule" id="PRU00169"/>
    </source>
</evidence>
<dbReference type="SUPFAM" id="SSF47384">
    <property type="entry name" value="Homodimeric domain of signal transducing histidine kinase"/>
    <property type="match status" value="1"/>
</dbReference>
<dbReference type="Gene3D" id="1.10.287.130">
    <property type="match status" value="1"/>
</dbReference>
<accession>A0A1K2HU31</accession>
<sequence length="938" mass="101173">MVRRSYGVVALLVGAVVIAGLAFHLTALRSETIHVAEREALNLRGALVEHVVQTLTSIDLSLLGIAREMSASSEDIASSRLLRGGLETRRDVLSNVLAYVVADVDGKVIASSGGDWINSLSELAPPEFWSGAAVNDHTLSAPRRDLAGPAQGRWVTSMTRAIEQDDQRVGVVVAVISIEQLHAFQRSLVPGDRDTSGLVTAQGIALTRTPYDETVPGQDLSNGPLFERLRTADDGLYLAEALIDGERRISAYTRVPEFSLVAYVGLSEADRLASWTLLAIVEIILASFVLVAIGLGTIFLDRSYRAREKLASERQSTLRALAEATAMLVASEGPATLMARLDAVLLAIVPHRRARALLFSTHGSETTPPLSGGGGIVSAPIVKPDGKEVGLIEAVTSGRGQEDADLVWALRQLGALTGLVLERLEAAMRINEALQRAEAESEEADRARGALDAIYSTLTDAVVAFDSRWHIIYANPATLALTQRGADRLMGRLVWQLFPGLLGTPFEDELRRAAAARERATFEFYYAPEALWFSVNAFPQELGMTAMLRDVTAQKDTEAQLRQSQRMEAVGQLTGGVAHDFNNLLTVIIGNIDDLLEDRSERDPATSQLRMALKAAERAAELTQRLLAFSRKQALDPRAVDINGLLGQLEPLVQRTMGDAIDIVFILDKAIDRAMVDAGQLESALLNLAINALHAMPEGGKLTIETSMAYLDRDYAGSRLEVAEGHYICISVTDTGSGMTPDVLERVFEPFFTTKPAGLGTGLGLSMAYGFVKQSKGHISIYSEPAMGTTVRIYLPRARVEGVEARQLPEAVAVPTGSERILVVEDEALVRHHAVNILTGLGYHVVVVEDGTGALAALDGQEVFDLLLVDVVLGGGLTGRQISEAAQALQEGIKVLFMSGYTENAIVHHGRLDQGVHLLGKPFRKADIAKKVRAVLDE</sequence>
<gene>
    <name evidence="8" type="ORF">SAMN02983003_0769</name>
</gene>
<dbReference type="PRINTS" id="PR00344">
    <property type="entry name" value="BCTRLSENSOR"/>
</dbReference>
<organism evidence="8 9">
    <name type="scientific">Devosia enhydra</name>
    <dbReference type="NCBI Taxonomy" id="665118"/>
    <lineage>
        <taxon>Bacteria</taxon>
        <taxon>Pseudomonadati</taxon>
        <taxon>Pseudomonadota</taxon>
        <taxon>Alphaproteobacteria</taxon>
        <taxon>Hyphomicrobiales</taxon>
        <taxon>Devosiaceae</taxon>
        <taxon>Devosia</taxon>
    </lineage>
</organism>
<dbReference type="InterPro" id="IPR011006">
    <property type="entry name" value="CheY-like_superfamily"/>
</dbReference>
<dbReference type="CDD" id="cd18773">
    <property type="entry name" value="PDC1_HK_sensor"/>
    <property type="match status" value="1"/>
</dbReference>
<comment type="catalytic activity">
    <reaction evidence="1">
        <text>ATP + protein L-histidine = ADP + protein N-phospho-L-histidine.</text>
        <dbReference type="EC" id="2.7.13.3"/>
    </reaction>
</comment>
<dbReference type="AlphaFoldDB" id="A0A1K2HU31"/>
<dbReference type="InterPro" id="IPR005467">
    <property type="entry name" value="His_kinase_dom"/>
</dbReference>
<dbReference type="PROSITE" id="PS50110">
    <property type="entry name" value="RESPONSE_REGULATORY"/>
    <property type="match status" value="1"/>
</dbReference>
<dbReference type="InterPro" id="IPR001789">
    <property type="entry name" value="Sig_transdc_resp-reg_receiver"/>
</dbReference>
<keyword evidence="5" id="KW-1133">Transmembrane helix</keyword>
<dbReference type="Pfam" id="PF02518">
    <property type="entry name" value="HATPase_c"/>
    <property type="match status" value="1"/>
</dbReference>
<dbReference type="InterPro" id="IPR035965">
    <property type="entry name" value="PAS-like_dom_sf"/>
</dbReference>
<dbReference type="SMART" id="SM00091">
    <property type="entry name" value="PAS"/>
    <property type="match status" value="1"/>
</dbReference>
<keyword evidence="9" id="KW-1185">Reference proteome</keyword>
<dbReference type="CDD" id="cd00082">
    <property type="entry name" value="HisKA"/>
    <property type="match status" value="1"/>
</dbReference>
<dbReference type="InterPro" id="IPR004358">
    <property type="entry name" value="Sig_transdc_His_kin-like_C"/>
</dbReference>
<dbReference type="Pfam" id="PF08448">
    <property type="entry name" value="PAS_4"/>
    <property type="match status" value="1"/>
</dbReference>
<feature type="domain" description="Histidine kinase" evidence="6">
    <location>
        <begin position="576"/>
        <end position="799"/>
    </location>
</feature>
<reference evidence="8 9" key="1">
    <citation type="submission" date="2016-11" db="EMBL/GenBank/DDBJ databases">
        <authorList>
            <person name="Jaros S."/>
            <person name="Januszkiewicz K."/>
            <person name="Wedrychowicz H."/>
        </authorList>
    </citation>
    <scope>NUCLEOTIDE SEQUENCE [LARGE SCALE GENOMIC DNA]</scope>
    <source>
        <strain evidence="8 9">ATCC 23634</strain>
    </source>
</reference>
<dbReference type="NCBIfam" id="TIGR00229">
    <property type="entry name" value="sensory_box"/>
    <property type="match status" value="1"/>
</dbReference>
<dbReference type="Pfam" id="PF00072">
    <property type="entry name" value="Response_reg"/>
    <property type="match status" value="1"/>
</dbReference>
<evidence type="ECO:0000259" key="7">
    <source>
        <dbReference type="PROSITE" id="PS50110"/>
    </source>
</evidence>
<keyword evidence="5" id="KW-0472">Membrane</keyword>
<dbReference type="PROSITE" id="PS50109">
    <property type="entry name" value="HIS_KIN"/>
    <property type="match status" value="1"/>
</dbReference>
<evidence type="ECO:0000313" key="8">
    <source>
        <dbReference type="EMBL" id="SFZ81907.1"/>
    </source>
</evidence>
<dbReference type="Proteomes" id="UP000183447">
    <property type="component" value="Unassembled WGS sequence"/>
</dbReference>
<dbReference type="CDD" id="cd12915">
    <property type="entry name" value="PDC2_DGC_like"/>
    <property type="match status" value="1"/>
</dbReference>
<dbReference type="Pfam" id="PF00512">
    <property type="entry name" value="HisKA"/>
    <property type="match status" value="1"/>
</dbReference>
<dbReference type="CDD" id="cd00130">
    <property type="entry name" value="PAS"/>
    <property type="match status" value="1"/>
</dbReference>
<dbReference type="SMART" id="SM00388">
    <property type="entry name" value="HisKA"/>
    <property type="match status" value="1"/>
</dbReference>
<dbReference type="InterPro" id="IPR036097">
    <property type="entry name" value="HisK_dim/P_sf"/>
</dbReference>
<keyword evidence="3 4" id="KW-0597">Phosphoprotein</keyword>
<evidence type="ECO:0000256" key="5">
    <source>
        <dbReference type="SAM" id="Phobius"/>
    </source>
</evidence>
<dbReference type="OrthoDB" id="9796100at2"/>
<dbReference type="SMART" id="SM00448">
    <property type="entry name" value="REC"/>
    <property type="match status" value="1"/>
</dbReference>
<feature type="domain" description="Response regulatory" evidence="7">
    <location>
        <begin position="820"/>
        <end position="936"/>
    </location>
</feature>
<dbReference type="PANTHER" id="PTHR43065:SF42">
    <property type="entry name" value="TWO-COMPONENT SENSOR PPRA"/>
    <property type="match status" value="1"/>
</dbReference>
<dbReference type="InterPro" id="IPR003661">
    <property type="entry name" value="HisK_dim/P_dom"/>
</dbReference>
<dbReference type="Gene3D" id="3.40.50.2300">
    <property type="match status" value="1"/>
</dbReference>
<dbReference type="InterPro" id="IPR003594">
    <property type="entry name" value="HATPase_dom"/>
</dbReference>
<dbReference type="SUPFAM" id="SSF52172">
    <property type="entry name" value="CheY-like"/>
    <property type="match status" value="1"/>
</dbReference>
<dbReference type="SMART" id="SM00387">
    <property type="entry name" value="HATPase_c"/>
    <property type="match status" value="1"/>
</dbReference>
<dbReference type="EC" id="2.7.13.3" evidence="2"/>